<dbReference type="InterPro" id="IPR050792">
    <property type="entry name" value="ADP-ribosylglycohydrolase"/>
</dbReference>
<dbReference type="PANTHER" id="PTHR16222">
    <property type="entry name" value="ADP-RIBOSYLGLYCOHYDROLASE"/>
    <property type="match status" value="1"/>
</dbReference>
<comment type="cofactor">
    <cofactor evidence="1">
        <name>Mg(2+)</name>
        <dbReference type="ChEBI" id="CHEBI:18420"/>
    </cofactor>
    <text evidence="1">Binds 2 magnesium ions per subunit.</text>
</comment>
<dbReference type="GO" id="GO:0046872">
    <property type="term" value="F:metal ion binding"/>
    <property type="evidence" value="ECO:0007669"/>
    <property type="project" value="UniProtKB-KW"/>
</dbReference>
<dbReference type="PANTHER" id="PTHR16222:SF12">
    <property type="entry name" value="ADP-RIBOSYLGLYCOHYDROLASE-RELATED"/>
    <property type="match status" value="1"/>
</dbReference>
<evidence type="ECO:0000256" key="1">
    <source>
        <dbReference type="PIRSR" id="PIRSR605502-1"/>
    </source>
</evidence>
<dbReference type="Pfam" id="PF03747">
    <property type="entry name" value="ADP_ribosyl_GH"/>
    <property type="match status" value="1"/>
</dbReference>
<dbReference type="SUPFAM" id="SSF101478">
    <property type="entry name" value="ADP-ribosylglycohydrolase"/>
    <property type="match status" value="1"/>
</dbReference>
<name>A0A540V807_9GAMM</name>
<dbReference type="InterPro" id="IPR036705">
    <property type="entry name" value="Ribosyl_crysJ1_sf"/>
</dbReference>
<accession>A0A540V807</accession>
<keyword evidence="1" id="KW-0460">Magnesium</keyword>
<feature type="non-terminal residue" evidence="2">
    <location>
        <position position="1"/>
    </location>
</feature>
<dbReference type="Gene3D" id="1.10.4080.10">
    <property type="entry name" value="ADP-ribosylation/Crystallin J1"/>
    <property type="match status" value="1"/>
</dbReference>
<dbReference type="Proteomes" id="UP000315400">
    <property type="component" value="Unassembled WGS sequence"/>
</dbReference>
<proteinExistence type="predicted"/>
<evidence type="ECO:0000313" key="3">
    <source>
        <dbReference type="Proteomes" id="UP000315400"/>
    </source>
</evidence>
<dbReference type="GO" id="GO:0016787">
    <property type="term" value="F:hydrolase activity"/>
    <property type="evidence" value="ECO:0007669"/>
    <property type="project" value="UniProtKB-KW"/>
</dbReference>
<organism evidence="2 3">
    <name type="scientific">Spiribacter salinus</name>
    <dbReference type="NCBI Taxonomy" id="1335746"/>
    <lineage>
        <taxon>Bacteria</taxon>
        <taxon>Pseudomonadati</taxon>
        <taxon>Pseudomonadota</taxon>
        <taxon>Gammaproteobacteria</taxon>
        <taxon>Chromatiales</taxon>
        <taxon>Ectothiorhodospiraceae</taxon>
        <taxon>Spiribacter</taxon>
    </lineage>
</organism>
<feature type="binding site" evidence="1">
    <location>
        <position position="100"/>
    </location>
    <ligand>
        <name>Mg(2+)</name>
        <dbReference type="ChEBI" id="CHEBI:18420"/>
        <label>1</label>
    </ligand>
</feature>
<dbReference type="EMBL" id="VIFK01000531">
    <property type="protein sequence ID" value="TQE92904.1"/>
    <property type="molecule type" value="Genomic_DNA"/>
</dbReference>
<dbReference type="InterPro" id="IPR005502">
    <property type="entry name" value="Ribosyl_crysJ1"/>
</dbReference>
<comment type="caution">
    <text evidence="2">The sequence shown here is derived from an EMBL/GenBank/DDBJ whole genome shotgun (WGS) entry which is preliminary data.</text>
</comment>
<reference evidence="2 3" key="1">
    <citation type="submission" date="2019-06" db="EMBL/GenBank/DDBJ databases">
        <title>Metagenome assembled Genome of Spiribacter salinus SL48-SHIP from the microbial mat of Salt Lake 48 (Novosibirsk region, Russia).</title>
        <authorList>
            <person name="Shipova A."/>
            <person name="Rozanov A.S."/>
            <person name="Bryanskaya A.V."/>
            <person name="Peltek S.E."/>
        </authorList>
    </citation>
    <scope>NUCLEOTIDE SEQUENCE [LARGE SCALE GENOMIC DNA]</scope>
    <source>
        <strain evidence="2">SL48-SHIP-2</strain>
    </source>
</reference>
<keyword evidence="2" id="KW-0378">Hydrolase</keyword>
<sequence>ARECLDACRLWTAYLLAALDGAGRREILECPWCELPGFEAQDDLAPRIAVIAQGSFRQNDPPRIRGTGYVVDSLEAALWAFDRSRDFREGALMAANLGDDADTTAAIFGQLAGVFYGESGIPDAWRARLSQHDRLAPLGEALLQLADSAPPDVSETGSPEGP</sequence>
<protein>
    <submittedName>
        <fullName evidence="2">ADP-ribosylglycohydrolase family protein</fullName>
    </submittedName>
</protein>
<keyword evidence="1" id="KW-0479">Metal-binding</keyword>
<gene>
    <name evidence="2" type="ORF">FKY71_18755</name>
</gene>
<feature type="binding site" evidence="1">
    <location>
        <position position="102"/>
    </location>
    <ligand>
        <name>Mg(2+)</name>
        <dbReference type="ChEBI" id="CHEBI:18420"/>
        <label>1</label>
    </ligand>
</feature>
<evidence type="ECO:0000313" key="2">
    <source>
        <dbReference type="EMBL" id="TQE92904.1"/>
    </source>
</evidence>
<dbReference type="AlphaFoldDB" id="A0A540V807"/>
<feature type="binding site" evidence="1">
    <location>
        <position position="103"/>
    </location>
    <ligand>
        <name>Mg(2+)</name>
        <dbReference type="ChEBI" id="CHEBI:18420"/>
        <label>1</label>
    </ligand>
</feature>